<keyword evidence="2" id="KW-0472">Membrane</keyword>
<organism evidence="3 4">
    <name type="scientific">Vanilla planifolia</name>
    <name type="common">Vanilla</name>
    <dbReference type="NCBI Taxonomy" id="51239"/>
    <lineage>
        <taxon>Eukaryota</taxon>
        <taxon>Viridiplantae</taxon>
        <taxon>Streptophyta</taxon>
        <taxon>Embryophyta</taxon>
        <taxon>Tracheophyta</taxon>
        <taxon>Spermatophyta</taxon>
        <taxon>Magnoliopsida</taxon>
        <taxon>Liliopsida</taxon>
        <taxon>Asparagales</taxon>
        <taxon>Orchidaceae</taxon>
        <taxon>Vanilloideae</taxon>
        <taxon>Vanilleae</taxon>
        <taxon>Vanilla</taxon>
    </lineage>
</organism>
<proteinExistence type="predicted"/>
<dbReference type="EMBL" id="JADCNM010000005">
    <property type="protein sequence ID" value="KAG0483327.1"/>
    <property type="molecule type" value="Genomic_DNA"/>
</dbReference>
<accession>A0A835RCB7</accession>
<sequence>MTANNGHLPPLSASFSRFLVFGRGQVHTKAPALPTLLSAEMLARFSISLLFFFFAIFPTSSSCRRLQQESLFAPTQSPLPAEPPFSSFPKYPYPPTPSLSSQNIRTLLRLHPPPQNSQPFPPTSPP</sequence>
<comment type="caution">
    <text evidence="3">The sequence shown here is derived from an EMBL/GenBank/DDBJ whole genome shotgun (WGS) entry which is preliminary data.</text>
</comment>
<keyword evidence="2" id="KW-0812">Transmembrane</keyword>
<evidence type="ECO:0000256" key="1">
    <source>
        <dbReference type="SAM" id="MobiDB-lite"/>
    </source>
</evidence>
<reference evidence="3 4" key="1">
    <citation type="journal article" date="2020" name="Nat. Food">
        <title>A phased Vanilla planifolia genome enables genetic improvement of flavour and production.</title>
        <authorList>
            <person name="Hasing T."/>
            <person name="Tang H."/>
            <person name="Brym M."/>
            <person name="Khazi F."/>
            <person name="Huang T."/>
            <person name="Chambers A.H."/>
        </authorList>
    </citation>
    <scope>NUCLEOTIDE SEQUENCE [LARGE SCALE GENOMIC DNA]</scope>
    <source>
        <tissue evidence="3">Leaf</tissue>
    </source>
</reference>
<feature type="compositionally biased region" description="Pro residues" evidence="1">
    <location>
        <begin position="111"/>
        <end position="126"/>
    </location>
</feature>
<name>A0A835RCB7_VANPL</name>
<dbReference type="Proteomes" id="UP000639772">
    <property type="component" value="Unassembled WGS sequence"/>
</dbReference>
<feature type="region of interest" description="Disordered" evidence="1">
    <location>
        <begin position="74"/>
        <end position="126"/>
    </location>
</feature>
<evidence type="ECO:0000313" key="3">
    <source>
        <dbReference type="EMBL" id="KAG0483327.1"/>
    </source>
</evidence>
<evidence type="ECO:0000256" key="2">
    <source>
        <dbReference type="SAM" id="Phobius"/>
    </source>
</evidence>
<protein>
    <submittedName>
        <fullName evidence="3">Uncharacterized protein</fullName>
    </submittedName>
</protein>
<evidence type="ECO:0000313" key="4">
    <source>
        <dbReference type="Proteomes" id="UP000639772"/>
    </source>
</evidence>
<keyword evidence="2" id="KW-1133">Transmembrane helix</keyword>
<gene>
    <name evidence="3" type="ORF">HPP92_011411</name>
</gene>
<dbReference type="AlphaFoldDB" id="A0A835RCB7"/>
<feature type="transmembrane region" description="Helical" evidence="2">
    <location>
        <begin position="41"/>
        <end position="59"/>
    </location>
</feature>